<dbReference type="GO" id="GO:0070545">
    <property type="term" value="C:PeBoW complex"/>
    <property type="evidence" value="ECO:0007669"/>
    <property type="project" value="TreeGrafter"/>
</dbReference>
<dbReference type="PANTHER" id="PTHR12221:SF6">
    <property type="entry name" value="PESCADILLO HOMOLOG"/>
    <property type="match status" value="1"/>
</dbReference>
<evidence type="ECO:0000313" key="7">
    <source>
        <dbReference type="EMBL" id="GJE86032.1"/>
    </source>
</evidence>
<dbReference type="GO" id="GO:0000466">
    <property type="term" value="P:maturation of 5.8S rRNA from tricistronic rRNA transcript (SSU-rRNA, 5.8S rRNA, LSU-rRNA)"/>
    <property type="evidence" value="ECO:0007669"/>
    <property type="project" value="UniProtKB-UniRule"/>
</dbReference>
<feature type="compositionally biased region" description="Acidic residues" evidence="5">
    <location>
        <begin position="489"/>
        <end position="508"/>
    </location>
</feature>
<dbReference type="Pfam" id="PF06732">
    <property type="entry name" value="Pescadillo_N"/>
    <property type="match status" value="1"/>
</dbReference>
<dbReference type="InterPro" id="IPR036420">
    <property type="entry name" value="BRCT_dom_sf"/>
</dbReference>
<dbReference type="AlphaFoldDB" id="A0A9P3FZC6"/>
<dbReference type="Proteomes" id="UP000703269">
    <property type="component" value="Unassembled WGS sequence"/>
</dbReference>
<keyword evidence="1 4" id="KW-0690">Ribosome biogenesis</keyword>
<sequence>MGRLHKKGQAGAAKAYVTRTAAIKKLQCSLADFRRLCILKGIFPREPRHRKRANKGSSAPTSFYYAKDIAYLAHEPVLAKLREHKAFAKKLARALGRGEWSSAKSLEEQKPSYRLDHIIKERYPTFVDAVRDIDDALCMIFLFASLPSTAKVSPSLVENCARLAAEWQLYVMHTHSLRKAFLSIKGVYYQAEVFDQTVTWLVPYQFTQTIPSDVDVRVMLTFLELYQTMLGFVFFKLYTDAGLVYPPPLDTKKDESGAGVGAFSLQEAKPAAEVLTVKKVKEVEVEGKRISAKDVRQTIKSIAGQTAGDNDIEMQDGTDNAADEADEEFVAHPSHSNPEETAALPTLKTLASLPQSKTSQLFSPYTFWLSRETSRPIFEFLVRSFGGRIGWPATSGSNSPFEEDDESITHVIIDRPLVVKENETEEERERRRRRKYVQPQWVVDCINAGRILLEEPYAQGNTLPPHLSPFEGRADAYDPTLGVSVDDAEMDDEEEEAASEAEAEDEEAAPEKAALMAAAAAKDAAALRAAELEAEAAGVDFGVFEKEARKARKKVHVAEDTEEPTEEDMNKMMMSNKQRKLYERMKHGEKKRSSERQNLEQKRKQLEKEKKRQAKS</sequence>
<accession>A0A9P3FZC6</accession>
<name>A0A9P3FZC6_9APHY</name>
<comment type="subcellular location">
    <subcellularLocation>
        <location evidence="4">Nucleus</location>
        <location evidence="4">Nucleolus</location>
    </subcellularLocation>
    <subcellularLocation>
        <location evidence="4">Nucleus</location>
        <location evidence="4">Nucleoplasm</location>
    </subcellularLocation>
</comment>
<gene>
    <name evidence="4" type="primary">NOP7</name>
    <name evidence="7" type="ORF">PsYK624_021120</name>
</gene>
<comment type="subunit">
    <text evidence="4">Component of the NOP7 complex, composed of ERB1, NOP7 and YTM1. Within the NOP7 complex ERB1 appears to interact directly with NOP7 and YTM1. The NOP7 complex also associates with the 66S pre-ribosome.</text>
</comment>
<reference evidence="7 8" key="1">
    <citation type="submission" date="2021-08" db="EMBL/GenBank/DDBJ databases">
        <title>Draft Genome Sequence of Phanerochaete sordida strain YK-624.</title>
        <authorList>
            <person name="Mori T."/>
            <person name="Dohra H."/>
            <person name="Suzuki T."/>
            <person name="Kawagishi H."/>
            <person name="Hirai H."/>
        </authorList>
    </citation>
    <scope>NUCLEOTIDE SEQUENCE [LARGE SCALE GENOMIC DNA]</scope>
    <source>
        <strain evidence="7 8">YK-624</strain>
    </source>
</reference>
<comment type="function">
    <text evidence="4">Component of the NOP7 complex, which is required for maturation of the 25S and 5.8S ribosomal RNAs and formation of the 60S ribosome.</text>
</comment>
<dbReference type="OrthoDB" id="10264910at2759"/>
<keyword evidence="2 4" id="KW-0698">rRNA processing</keyword>
<dbReference type="PROSITE" id="PS50172">
    <property type="entry name" value="BRCT"/>
    <property type="match status" value="1"/>
</dbReference>
<dbReference type="GO" id="GO:0005654">
    <property type="term" value="C:nucleoplasm"/>
    <property type="evidence" value="ECO:0007669"/>
    <property type="project" value="UniProtKB-SubCell"/>
</dbReference>
<evidence type="ECO:0000256" key="1">
    <source>
        <dbReference type="ARBA" id="ARBA00022517"/>
    </source>
</evidence>
<evidence type="ECO:0000256" key="2">
    <source>
        <dbReference type="ARBA" id="ARBA00022552"/>
    </source>
</evidence>
<feature type="region of interest" description="Disordered" evidence="5">
    <location>
        <begin position="550"/>
        <end position="616"/>
    </location>
</feature>
<keyword evidence="8" id="KW-1185">Reference proteome</keyword>
<evidence type="ECO:0000313" key="8">
    <source>
        <dbReference type="Proteomes" id="UP000703269"/>
    </source>
</evidence>
<comment type="caution">
    <text evidence="7">The sequence shown here is derived from an EMBL/GenBank/DDBJ whole genome shotgun (WGS) entry which is preliminary data.</text>
</comment>
<organism evidence="7 8">
    <name type="scientific">Phanerochaete sordida</name>
    <dbReference type="NCBI Taxonomy" id="48140"/>
    <lineage>
        <taxon>Eukaryota</taxon>
        <taxon>Fungi</taxon>
        <taxon>Dikarya</taxon>
        <taxon>Basidiomycota</taxon>
        <taxon>Agaricomycotina</taxon>
        <taxon>Agaricomycetes</taxon>
        <taxon>Polyporales</taxon>
        <taxon>Phanerochaetaceae</taxon>
        <taxon>Phanerochaete</taxon>
    </lineage>
</organism>
<comment type="similarity">
    <text evidence="4">Belongs to the pescadillo family.</text>
</comment>
<dbReference type="GO" id="GO:0003723">
    <property type="term" value="F:RNA binding"/>
    <property type="evidence" value="ECO:0007669"/>
    <property type="project" value="TreeGrafter"/>
</dbReference>
<dbReference type="InterPro" id="IPR010613">
    <property type="entry name" value="PES"/>
</dbReference>
<evidence type="ECO:0000256" key="3">
    <source>
        <dbReference type="ARBA" id="ARBA00023242"/>
    </source>
</evidence>
<dbReference type="Gene3D" id="3.40.50.10190">
    <property type="entry name" value="BRCT domain"/>
    <property type="match status" value="1"/>
</dbReference>
<feature type="region of interest" description="Disordered" evidence="5">
    <location>
        <begin position="489"/>
        <end position="511"/>
    </location>
</feature>
<dbReference type="GO" id="GO:0030687">
    <property type="term" value="C:preribosome, large subunit precursor"/>
    <property type="evidence" value="ECO:0007669"/>
    <property type="project" value="UniProtKB-UniRule"/>
</dbReference>
<feature type="compositionally biased region" description="Basic and acidic residues" evidence="5">
    <location>
        <begin position="580"/>
        <end position="610"/>
    </location>
</feature>
<evidence type="ECO:0000256" key="5">
    <source>
        <dbReference type="SAM" id="MobiDB-lite"/>
    </source>
</evidence>
<dbReference type="PANTHER" id="PTHR12221">
    <property type="entry name" value="PESCADILLO - RELATED"/>
    <property type="match status" value="1"/>
</dbReference>
<dbReference type="CDD" id="cd17709">
    <property type="entry name" value="BRCT_pescadillo_like"/>
    <property type="match status" value="1"/>
</dbReference>
<keyword evidence="3 4" id="KW-0539">Nucleus</keyword>
<dbReference type="Pfam" id="PF00533">
    <property type="entry name" value="BRCT"/>
    <property type="match status" value="1"/>
</dbReference>
<feature type="domain" description="BRCT" evidence="6">
    <location>
        <begin position="357"/>
        <end position="459"/>
    </location>
</feature>
<protein>
    <recommendedName>
        <fullName evidence="4">Pescadillo homolog</fullName>
    </recommendedName>
    <alternativeName>
        <fullName evidence="4">Nucleolar protein 7 homolog</fullName>
    </alternativeName>
</protein>
<dbReference type="EMBL" id="BPQB01000003">
    <property type="protein sequence ID" value="GJE86032.1"/>
    <property type="molecule type" value="Genomic_DNA"/>
</dbReference>
<proteinExistence type="inferred from homology"/>
<dbReference type="SMART" id="SM00292">
    <property type="entry name" value="BRCT"/>
    <property type="match status" value="1"/>
</dbReference>
<evidence type="ECO:0000256" key="4">
    <source>
        <dbReference type="HAMAP-Rule" id="MF_03028"/>
    </source>
</evidence>
<dbReference type="InterPro" id="IPR001357">
    <property type="entry name" value="BRCT_dom"/>
</dbReference>
<evidence type="ECO:0000259" key="6">
    <source>
        <dbReference type="PROSITE" id="PS50172"/>
    </source>
</evidence>
<dbReference type="SUPFAM" id="SSF52113">
    <property type="entry name" value="BRCT domain"/>
    <property type="match status" value="1"/>
</dbReference>
<dbReference type="HAMAP" id="MF_03028">
    <property type="entry name" value="Pescadillo"/>
    <property type="match status" value="1"/>
</dbReference>
<dbReference type="GO" id="GO:0000463">
    <property type="term" value="P:maturation of LSU-rRNA from tricistronic rRNA transcript (SSU-rRNA, 5.8S rRNA, LSU-rRNA)"/>
    <property type="evidence" value="ECO:0007669"/>
    <property type="project" value="UniProtKB-UniRule"/>
</dbReference>
<dbReference type="GO" id="GO:0043021">
    <property type="term" value="F:ribonucleoprotein complex binding"/>
    <property type="evidence" value="ECO:0007669"/>
    <property type="project" value="UniProtKB-UniRule"/>
</dbReference>